<evidence type="ECO:0000256" key="9">
    <source>
        <dbReference type="ARBA" id="ARBA00037230"/>
    </source>
</evidence>
<evidence type="ECO:0000256" key="1">
    <source>
        <dbReference type="ARBA" id="ARBA00004429"/>
    </source>
</evidence>
<evidence type="ECO:0000313" key="13">
    <source>
        <dbReference type="EMBL" id="MDL2404396.1"/>
    </source>
</evidence>
<evidence type="ECO:0000313" key="14">
    <source>
        <dbReference type="Proteomes" id="UP001172630"/>
    </source>
</evidence>
<feature type="transmembrane region" description="Helical" evidence="10">
    <location>
        <begin position="38"/>
        <end position="62"/>
    </location>
</feature>
<feature type="transmembrane region" description="Helical" evidence="10">
    <location>
        <begin position="394"/>
        <end position="413"/>
    </location>
</feature>
<dbReference type="InterPro" id="IPR032523">
    <property type="entry name" value="CcmF_C"/>
</dbReference>
<keyword evidence="8 10" id="KW-0472">Membrane</keyword>
<evidence type="ECO:0000256" key="3">
    <source>
        <dbReference type="ARBA" id="ARBA00022475"/>
    </source>
</evidence>
<feature type="domain" description="Cytochrome c assembly protein" evidence="11">
    <location>
        <begin position="89"/>
        <end position="295"/>
    </location>
</feature>
<feature type="transmembrane region" description="Helical" evidence="10">
    <location>
        <begin position="273"/>
        <end position="292"/>
    </location>
</feature>
<comment type="caution">
    <text evidence="13">The sequence shown here is derived from an EMBL/GenBank/DDBJ whole genome shotgun (WGS) entry which is preliminary data.</text>
</comment>
<feature type="transmembrane region" description="Helical" evidence="10">
    <location>
        <begin position="493"/>
        <end position="516"/>
    </location>
</feature>
<feature type="transmembrane region" description="Helical" evidence="10">
    <location>
        <begin position="613"/>
        <end position="635"/>
    </location>
</feature>
<dbReference type="InterPro" id="IPR003568">
    <property type="entry name" value="Cyt_c_biogenesis_CcmF"/>
</dbReference>
<dbReference type="Proteomes" id="UP001172630">
    <property type="component" value="Unassembled WGS sequence"/>
</dbReference>
<feature type="transmembrane region" description="Helical" evidence="10">
    <location>
        <begin position="249"/>
        <end position="266"/>
    </location>
</feature>
<gene>
    <name evidence="13" type="ORF">PY650_01740</name>
</gene>
<keyword evidence="14" id="KW-1185">Reference proteome</keyword>
<dbReference type="EMBL" id="JARFYN010000002">
    <property type="protein sequence ID" value="MDL2404396.1"/>
    <property type="molecule type" value="Genomic_DNA"/>
</dbReference>
<keyword evidence="3" id="KW-1003">Cell membrane</keyword>
<comment type="subcellular location">
    <subcellularLocation>
        <location evidence="1">Cell inner membrane</location>
        <topology evidence="1">Multi-pass membrane protein</topology>
    </subcellularLocation>
</comment>
<feature type="transmembrane region" description="Helical" evidence="10">
    <location>
        <begin position="96"/>
        <end position="113"/>
    </location>
</feature>
<evidence type="ECO:0000256" key="6">
    <source>
        <dbReference type="ARBA" id="ARBA00022748"/>
    </source>
</evidence>
<dbReference type="NCBIfam" id="NF007691">
    <property type="entry name" value="PRK10369.1"/>
    <property type="match status" value="1"/>
</dbReference>
<feature type="transmembrane region" description="Helical" evidence="10">
    <location>
        <begin position="425"/>
        <end position="442"/>
    </location>
</feature>
<accession>A0ABT7K7E0</accession>
<evidence type="ECO:0000259" key="12">
    <source>
        <dbReference type="Pfam" id="PF16327"/>
    </source>
</evidence>
<dbReference type="InterPro" id="IPR003567">
    <property type="entry name" value="Cyt_c_biogenesis"/>
</dbReference>
<reference evidence="13" key="1">
    <citation type="submission" date="2023-06" db="EMBL/GenBank/DDBJ databases">
        <title>Phylogenetic Diversity of Rhizobium strains.</title>
        <authorList>
            <person name="Moura F.T."/>
            <person name="Helene L.C.F."/>
            <person name="Hungria M."/>
        </authorList>
    </citation>
    <scope>NUCLEOTIDE SEQUENCE</scope>
    <source>
        <strain evidence="13">CCGE524</strain>
    </source>
</reference>
<evidence type="ECO:0000256" key="2">
    <source>
        <dbReference type="ARBA" id="ARBA00009186"/>
    </source>
</evidence>
<proteinExistence type="inferred from homology"/>
<dbReference type="Pfam" id="PF16327">
    <property type="entry name" value="CcmF_C"/>
    <property type="match status" value="1"/>
</dbReference>
<dbReference type="Pfam" id="PF01578">
    <property type="entry name" value="Cytochrom_C_asm"/>
    <property type="match status" value="1"/>
</dbReference>
<evidence type="ECO:0000256" key="7">
    <source>
        <dbReference type="ARBA" id="ARBA00022989"/>
    </source>
</evidence>
<feature type="transmembrane region" description="Helical" evidence="10">
    <location>
        <begin position="125"/>
        <end position="142"/>
    </location>
</feature>
<keyword evidence="4" id="KW-0997">Cell inner membrane</keyword>
<feature type="transmembrane region" description="Helical" evidence="10">
    <location>
        <begin position="312"/>
        <end position="331"/>
    </location>
</feature>
<dbReference type="GO" id="GO:0016829">
    <property type="term" value="F:lyase activity"/>
    <property type="evidence" value="ECO:0007669"/>
    <property type="project" value="UniProtKB-KW"/>
</dbReference>
<keyword evidence="5 10" id="KW-0812">Transmembrane</keyword>
<comment type="function">
    <text evidence="9">Required for the biogenesis of c-type cytochromes. Possible subunit of a heme lyase.</text>
</comment>
<name>A0ABT7K7E0_9HYPH</name>
<comment type="similarity">
    <text evidence="2">Belongs to the CcmF/CycK/Ccl1/NrfE/CcsA family.</text>
</comment>
<dbReference type="NCBIfam" id="TIGR00353">
    <property type="entry name" value="nrfE"/>
    <property type="match status" value="1"/>
</dbReference>
<dbReference type="RefSeq" id="WP_285877352.1">
    <property type="nucleotide sequence ID" value="NZ_JARFYN010000002.1"/>
</dbReference>
<sequence>MIIELGHYALVLALATAIIVSIIPVIGARRGELSMMDIAPVGAVVMFALVAFSFGVLTYAYVASDFSVLNVWENSHSLMPLIFKISGVWGNHEGSMMLWLLILALFSALVALFGRNLPDTLRANVLAVQSWISSAFLLFILLTSNPFLRLDPAPAEGKDLNPVLQDIGLAIHPPLLYLGYVGFSVCFSFAIAALLEGRIDAAWARWVRPWTLAAWTFLTLGIAMGSYWAYYELGWGGWWFWDPVENASFMPWLAGSALLHSALVMEKRDALKIWTVLLAILTFSLSLLGTFLVRSGVLTSVHSFASDPTRGIFILCILFVFIGGALALFAFRAPRLAAGGLFAPISREGSLVLNNLILTVACGTVLTGTLYPLALETLTGDKISVGPPFFNMTFGLLMTPILIAVPFGPLLAWKRGDLLGVLQRLYVAAGLALIAGLTLFYVRHGGPLLAVFGLAAGFFLVFGALAELWYRAGIGTVAGNVAWRRLIGLPRSAFGTALAHAGLGITVLGIVAVSTFQTENITEMKPGGTAELGGYALRFEGIQPGVGPNYTEDRARFTVSRGGTAIASVSSSKRLFTASRQATTEAGILTLGLSQLYVSLGDPTKDGGMVVRIWWKPFIICIWGGAIVMALGGFVSLSDRRLRVGAPSRKAKPARPIMEPAE</sequence>
<dbReference type="PRINTS" id="PR01410">
    <property type="entry name" value="CCBIOGENESIS"/>
</dbReference>
<feature type="transmembrane region" description="Helical" evidence="10">
    <location>
        <begin position="352"/>
        <end position="374"/>
    </location>
</feature>
<organism evidence="13 14">
    <name type="scientific">Rhizobium calliandrae</name>
    <dbReference type="NCBI Taxonomy" id="1312182"/>
    <lineage>
        <taxon>Bacteria</taxon>
        <taxon>Pseudomonadati</taxon>
        <taxon>Pseudomonadota</taxon>
        <taxon>Alphaproteobacteria</taxon>
        <taxon>Hyphomicrobiales</taxon>
        <taxon>Rhizobiaceae</taxon>
        <taxon>Rhizobium/Agrobacterium group</taxon>
        <taxon>Rhizobium</taxon>
    </lineage>
</organism>
<evidence type="ECO:0000256" key="8">
    <source>
        <dbReference type="ARBA" id="ARBA00023136"/>
    </source>
</evidence>
<dbReference type="PANTHER" id="PTHR43653:SF1">
    <property type="entry name" value="CYTOCHROME C-TYPE BIOGENESIS PROTEIN CCMF"/>
    <property type="match status" value="1"/>
</dbReference>
<evidence type="ECO:0000259" key="11">
    <source>
        <dbReference type="Pfam" id="PF01578"/>
    </source>
</evidence>
<feature type="transmembrane region" description="Helical" evidence="10">
    <location>
        <begin position="207"/>
        <end position="229"/>
    </location>
</feature>
<evidence type="ECO:0000256" key="10">
    <source>
        <dbReference type="SAM" id="Phobius"/>
    </source>
</evidence>
<dbReference type="PANTHER" id="PTHR43653">
    <property type="entry name" value="CYTOCHROME C ASSEMBLY PROTEIN-RELATED"/>
    <property type="match status" value="1"/>
</dbReference>
<evidence type="ECO:0000256" key="4">
    <source>
        <dbReference type="ARBA" id="ARBA00022519"/>
    </source>
</evidence>
<feature type="transmembrane region" description="Helical" evidence="10">
    <location>
        <begin position="6"/>
        <end position="26"/>
    </location>
</feature>
<keyword evidence="6" id="KW-0201">Cytochrome c-type biogenesis</keyword>
<feature type="transmembrane region" description="Helical" evidence="10">
    <location>
        <begin position="448"/>
        <end position="472"/>
    </location>
</feature>
<evidence type="ECO:0000256" key="5">
    <source>
        <dbReference type="ARBA" id="ARBA00022692"/>
    </source>
</evidence>
<feature type="transmembrane region" description="Helical" evidence="10">
    <location>
        <begin position="175"/>
        <end position="195"/>
    </location>
</feature>
<dbReference type="InterPro" id="IPR002541">
    <property type="entry name" value="Cyt_c_assembly"/>
</dbReference>
<feature type="domain" description="Cytochrome c-type biogenesis protein CcmF C-terminal" evidence="12">
    <location>
        <begin position="315"/>
        <end position="640"/>
    </location>
</feature>
<keyword evidence="13" id="KW-0456">Lyase</keyword>
<protein>
    <submittedName>
        <fullName evidence="13">Heme lyase CcmF/NrfE family subunit</fullName>
    </submittedName>
</protein>
<dbReference type="PRINTS" id="PR01411">
    <property type="entry name" value="CCMFBIOGNSIS"/>
</dbReference>
<keyword evidence="7 10" id="KW-1133">Transmembrane helix</keyword>